<evidence type="ECO:0000313" key="3">
    <source>
        <dbReference type="Proteomes" id="UP000809789"/>
    </source>
</evidence>
<gene>
    <name evidence="2" type="ORF">KVT40_001459</name>
</gene>
<dbReference type="Proteomes" id="UP000809789">
    <property type="component" value="Unassembled WGS sequence"/>
</dbReference>
<evidence type="ECO:0000256" key="1">
    <source>
        <dbReference type="SAM" id="MobiDB-lite"/>
    </source>
</evidence>
<keyword evidence="3" id="KW-1185">Reference proteome</keyword>
<evidence type="ECO:0000313" key="2">
    <source>
        <dbReference type="EMBL" id="KAG8629840.1"/>
    </source>
</evidence>
<name>A0A8K0L6N8_9PEZI</name>
<feature type="region of interest" description="Disordered" evidence="1">
    <location>
        <begin position="40"/>
        <end position="64"/>
    </location>
</feature>
<accession>A0A8K0L6N8</accession>
<protein>
    <submittedName>
        <fullName evidence="2">Uncharacterized protein</fullName>
    </submittedName>
</protein>
<organism evidence="2 3">
    <name type="scientific">Elsinoe batatas</name>
    <dbReference type="NCBI Taxonomy" id="2601811"/>
    <lineage>
        <taxon>Eukaryota</taxon>
        <taxon>Fungi</taxon>
        <taxon>Dikarya</taxon>
        <taxon>Ascomycota</taxon>
        <taxon>Pezizomycotina</taxon>
        <taxon>Dothideomycetes</taxon>
        <taxon>Dothideomycetidae</taxon>
        <taxon>Myriangiales</taxon>
        <taxon>Elsinoaceae</taxon>
        <taxon>Elsinoe</taxon>
    </lineage>
</organism>
<reference evidence="2" key="1">
    <citation type="submission" date="2021-07" db="EMBL/GenBank/DDBJ databases">
        <title>Elsinoe batatas strain:CRI-CJ2 Genome sequencing and assembly.</title>
        <authorList>
            <person name="Huang L."/>
        </authorList>
    </citation>
    <scope>NUCLEOTIDE SEQUENCE</scope>
    <source>
        <strain evidence="2">CRI-CJ2</strain>
    </source>
</reference>
<dbReference type="EMBL" id="JAESVG020000002">
    <property type="protein sequence ID" value="KAG8629840.1"/>
    <property type="molecule type" value="Genomic_DNA"/>
</dbReference>
<proteinExistence type="predicted"/>
<dbReference type="AlphaFoldDB" id="A0A8K0L6N8"/>
<dbReference type="OrthoDB" id="10362279at2759"/>
<comment type="caution">
    <text evidence="2">The sequence shown here is derived from an EMBL/GenBank/DDBJ whole genome shotgun (WGS) entry which is preliminary data.</text>
</comment>
<sequence>MTVSHYWQRACPCSMLARTETQSTVSHGRARLDCAGTKGCGSGRRADPGICKRTRSSPDAVQDT</sequence>